<dbReference type="InterPro" id="IPR019144">
    <property type="entry name" value="Membralin"/>
</dbReference>
<keyword evidence="1" id="KW-0812">Transmembrane</keyword>
<name>C1LDB8_SCHJA</name>
<dbReference type="GO" id="GO:1904294">
    <property type="term" value="P:positive regulation of ERAD pathway"/>
    <property type="evidence" value="ECO:0007669"/>
    <property type="project" value="TreeGrafter"/>
</dbReference>
<dbReference type="PANTHER" id="PTHR21650:SF4">
    <property type="entry name" value="MEMBRALIN"/>
    <property type="match status" value="1"/>
</dbReference>
<feature type="transmembrane region" description="Helical" evidence="1">
    <location>
        <begin position="374"/>
        <end position="394"/>
    </location>
</feature>
<feature type="transmembrane region" description="Helical" evidence="1">
    <location>
        <begin position="445"/>
        <end position="465"/>
    </location>
</feature>
<organism evidence="2">
    <name type="scientific">Schistosoma japonicum</name>
    <name type="common">Blood fluke</name>
    <dbReference type="NCBI Taxonomy" id="6182"/>
    <lineage>
        <taxon>Eukaryota</taxon>
        <taxon>Metazoa</taxon>
        <taxon>Spiralia</taxon>
        <taxon>Lophotrochozoa</taxon>
        <taxon>Platyhelminthes</taxon>
        <taxon>Trematoda</taxon>
        <taxon>Digenea</taxon>
        <taxon>Strigeidida</taxon>
        <taxon>Schistosomatoidea</taxon>
        <taxon>Schistosomatidae</taxon>
        <taxon>Schistosoma</taxon>
    </lineage>
</organism>
<accession>C1LDB8</accession>
<dbReference type="PANTHER" id="PTHR21650">
    <property type="entry name" value="MEMBRALIN/KINETOCHORE PROTEIN NUF2"/>
    <property type="match status" value="1"/>
</dbReference>
<evidence type="ECO:0000256" key="1">
    <source>
        <dbReference type="SAM" id="Phobius"/>
    </source>
</evidence>
<dbReference type="EMBL" id="FN316965">
    <property type="protein sequence ID" value="CAX72696.1"/>
    <property type="molecule type" value="mRNA"/>
</dbReference>
<feature type="transmembrane region" description="Helical" evidence="1">
    <location>
        <begin position="499"/>
        <end position="516"/>
    </location>
</feature>
<evidence type="ECO:0000313" key="2">
    <source>
        <dbReference type="EMBL" id="CAX72696.1"/>
    </source>
</evidence>
<dbReference type="AlphaFoldDB" id="C1LDB8"/>
<dbReference type="GO" id="GO:0005783">
    <property type="term" value="C:endoplasmic reticulum"/>
    <property type="evidence" value="ECO:0007669"/>
    <property type="project" value="TreeGrafter"/>
</dbReference>
<keyword evidence="1" id="KW-0472">Membrane</keyword>
<reference evidence="2" key="1">
    <citation type="journal article" date="2009" name="Nature">
        <title>The Schistosoma japonicum genome reveals features of host-parasite interplay.</title>
        <authorList>
            <person name="Liu F."/>
            <person name="Zhou Y."/>
            <person name="Wang Z.Q."/>
            <person name="Lu G."/>
            <person name="Zheng H."/>
            <person name="Brindley P.J."/>
            <person name="McManus D.P."/>
            <person name="Blair D."/>
            <person name="Zhang Q.H."/>
            <person name="Zhong Y."/>
            <person name="Wang S."/>
            <person name="Han Z.G."/>
            <person name="Chen Z."/>
        </authorList>
    </citation>
    <scope>NUCLEOTIDE SEQUENCE</scope>
    <source>
        <strain evidence="2">Anhui</strain>
    </source>
</reference>
<reference evidence="2" key="2">
    <citation type="submission" date="2009-03" db="EMBL/GenBank/DDBJ databases">
        <authorList>
            <person name="Gang L."/>
        </authorList>
    </citation>
    <scope>NUCLEOTIDE SEQUENCE</scope>
    <source>
        <strain evidence="2">Anhui</strain>
    </source>
</reference>
<dbReference type="Pfam" id="PF09746">
    <property type="entry name" value="Membralin"/>
    <property type="match status" value="1"/>
</dbReference>
<protein>
    <recommendedName>
        <fullName evidence="3">Membralin</fullName>
    </recommendedName>
</protein>
<dbReference type="GO" id="GO:0034976">
    <property type="term" value="P:response to endoplasmic reticulum stress"/>
    <property type="evidence" value="ECO:0007669"/>
    <property type="project" value="TreeGrafter"/>
</dbReference>
<proteinExistence type="evidence at transcript level"/>
<keyword evidence="1" id="KW-1133">Transmembrane helix</keyword>
<feature type="transmembrane region" description="Helical" evidence="1">
    <location>
        <begin position="415"/>
        <end position="433"/>
    </location>
</feature>
<sequence length="643" mass="74216">MLICSKYSSDELHLAIFVSSLCLLVESLNSDFWYRLFAYWVVFIHLHLTFVRSPATCLDHLRGEFEGVKSSSDVSRTSKSINANYLPKNSSANSFLKRLQPHYDILRIEVIRSPDRFYSLEDSYTKEFYGMESNFRVETENDYLSQLGEFDKRVDYIQKNSKYSVTYFAESIIPETQNLWSAILSFPLTAFECIKEDFNHFLSYLYVETQKQTLSFKENDDDMSLHIALLSTENKLGQLLLAVNRLVFDISAAIFQFICDIPIRLYASSGPAYSTNDSYIIEYASEYGFLRLSPSSRSRLNVTVKLIILDPESNPCFGSKLSRFLMEEFLGYDDILISSVKYLLAGEELNGYLVNVISGQHYKLVMSQMSRSCYFSAGLIMLLFTFCVSILLRYSSQQLLVVIADILRMFETNTPFRIPVAPFMTVILALVAMETIMSEFFGDSITAFYVILIISVCDHYEAVFCRTELSKRYWPRYFYLYHFGFYAYHYRFNGQFSGVALWVSWLFILHSMVYFFHHYELPNILGDWEFREFVSNTHFVDQIQLQSSAPSLSVQNNLTTSNLDHSINSDVQSLLLNELTTTANVPDNFDSNEITDNTHTVTDSVPSFREICSEIEDDQNHLITSSVTLADFSRDCAYINHGQ</sequence>
<evidence type="ECO:0008006" key="3">
    <source>
        <dbReference type="Google" id="ProtNLM"/>
    </source>
</evidence>